<evidence type="ECO:0000256" key="3">
    <source>
        <dbReference type="ARBA" id="ARBA00023125"/>
    </source>
</evidence>
<feature type="compositionally biased region" description="Polar residues" evidence="6">
    <location>
        <begin position="508"/>
        <end position="523"/>
    </location>
</feature>
<dbReference type="Gene3D" id="1.10.10.10">
    <property type="entry name" value="Winged helix-like DNA-binding domain superfamily/Winged helix DNA-binding domain"/>
    <property type="match status" value="1"/>
</dbReference>
<dbReference type="SUPFAM" id="SSF47769">
    <property type="entry name" value="SAM/Pointed domain"/>
    <property type="match status" value="1"/>
</dbReference>
<dbReference type="InterPro" id="IPR036390">
    <property type="entry name" value="WH_DNA-bd_sf"/>
</dbReference>
<feature type="domain" description="PNT" evidence="8">
    <location>
        <begin position="282"/>
        <end position="370"/>
    </location>
</feature>
<name>T1IWP8_STRMM</name>
<keyword evidence="3 5" id="KW-0238">DNA-binding</keyword>
<dbReference type="InterPro" id="IPR003118">
    <property type="entry name" value="Pointed_dom"/>
</dbReference>
<dbReference type="Gene3D" id="1.10.150.50">
    <property type="entry name" value="Transcription Factor, Ets-1"/>
    <property type="match status" value="1"/>
</dbReference>
<dbReference type="Pfam" id="PF00178">
    <property type="entry name" value="Ets"/>
    <property type="match status" value="1"/>
</dbReference>
<dbReference type="PROSITE" id="PS51433">
    <property type="entry name" value="PNT"/>
    <property type="match status" value="1"/>
</dbReference>
<dbReference type="InterPro" id="IPR046328">
    <property type="entry name" value="ETS_fam"/>
</dbReference>
<keyword evidence="10" id="KW-1185">Reference proteome</keyword>
<feature type="domain" description="ETS" evidence="7">
    <location>
        <begin position="561"/>
        <end position="641"/>
    </location>
</feature>
<evidence type="ECO:0000313" key="10">
    <source>
        <dbReference type="Proteomes" id="UP000014500"/>
    </source>
</evidence>
<organism evidence="9 10">
    <name type="scientific">Strigamia maritima</name>
    <name type="common">European centipede</name>
    <name type="synonym">Geophilus maritimus</name>
    <dbReference type="NCBI Taxonomy" id="126957"/>
    <lineage>
        <taxon>Eukaryota</taxon>
        <taxon>Metazoa</taxon>
        <taxon>Ecdysozoa</taxon>
        <taxon>Arthropoda</taxon>
        <taxon>Myriapoda</taxon>
        <taxon>Chilopoda</taxon>
        <taxon>Pleurostigmophora</taxon>
        <taxon>Geophilomorpha</taxon>
        <taxon>Linotaeniidae</taxon>
        <taxon>Strigamia</taxon>
    </lineage>
</organism>
<dbReference type="eggNOG" id="KOG3806">
    <property type="taxonomic scope" value="Eukaryota"/>
</dbReference>
<dbReference type="InterPro" id="IPR013761">
    <property type="entry name" value="SAM/pointed_sf"/>
</dbReference>
<dbReference type="InterPro" id="IPR036388">
    <property type="entry name" value="WH-like_DNA-bd_sf"/>
</dbReference>
<dbReference type="EMBL" id="JH431627">
    <property type="status" value="NOT_ANNOTATED_CDS"/>
    <property type="molecule type" value="Genomic_DNA"/>
</dbReference>
<reference evidence="10" key="1">
    <citation type="submission" date="2011-05" db="EMBL/GenBank/DDBJ databases">
        <authorList>
            <person name="Richards S.R."/>
            <person name="Qu J."/>
            <person name="Jiang H."/>
            <person name="Jhangiani S.N."/>
            <person name="Agravi P."/>
            <person name="Goodspeed R."/>
            <person name="Gross S."/>
            <person name="Mandapat C."/>
            <person name="Jackson L."/>
            <person name="Mathew T."/>
            <person name="Pu L."/>
            <person name="Thornton R."/>
            <person name="Saada N."/>
            <person name="Wilczek-Boney K.B."/>
            <person name="Lee S."/>
            <person name="Kovar C."/>
            <person name="Wu Y."/>
            <person name="Scherer S.E."/>
            <person name="Worley K.C."/>
            <person name="Muzny D.M."/>
            <person name="Gibbs R."/>
        </authorList>
    </citation>
    <scope>NUCLEOTIDE SEQUENCE</scope>
    <source>
        <strain evidence="10">Brora</strain>
    </source>
</reference>
<dbReference type="InterPro" id="IPR000418">
    <property type="entry name" value="Ets_dom"/>
</dbReference>
<dbReference type="PROSITE" id="PS00346">
    <property type="entry name" value="ETS_DOMAIN_2"/>
    <property type="match status" value="1"/>
</dbReference>
<dbReference type="GO" id="GO:0005634">
    <property type="term" value="C:nucleus"/>
    <property type="evidence" value="ECO:0007669"/>
    <property type="project" value="UniProtKB-SubCell"/>
</dbReference>
<comment type="subcellular location">
    <subcellularLocation>
        <location evidence="1 5">Nucleus</location>
    </subcellularLocation>
</comment>
<dbReference type="GO" id="GO:0030154">
    <property type="term" value="P:cell differentiation"/>
    <property type="evidence" value="ECO:0007669"/>
    <property type="project" value="TreeGrafter"/>
</dbReference>
<dbReference type="EnsemblMetazoa" id="SMAR005621-RA">
    <property type="protein sequence ID" value="SMAR005621-PA"/>
    <property type="gene ID" value="SMAR005621"/>
</dbReference>
<feature type="region of interest" description="Disordered" evidence="6">
    <location>
        <begin position="409"/>
        <end position="430"/>
    </location>
</feature>
<dbReference type="PANTHER" id="PTHR11849:SF304">
    <property type="entry name" value="DNA-BINDING PROTEIN D-ETS-3"/>
    <property type="match status" value="1"/>
</dbReference>
<dbReference type="SMART" id="SM00413">
    <property type="entry name" value="ETS"/>
    <property type="match status" value="1"/>
</dbReference>
<evidence type="ECO:0000256" key="2">
    <source>
        <dbReference type="ARBA" id="ARBA00005562"/>
    </source>
</evidence>
<evidence type="ECO:0000259" key="7">
    <source>
        <dbReference type="PROSITE" id="PS50061"/>
    </source>
</evidence>
<dbReference type="GO" id="GO:0043565">
    <property type="term" value="F:sequence-specific DNA binding"/>
    <property type="evidence" value="ECO:0007669"/>
    <property type="project" value="InterPro"/>
</dbReference>
<dbReference type="AlphaFoldDB" id="T1IWP8"/>
<feature type="region of interest" description="Disordered" evidence="6">
    <location>
        <begin position="508"/>
        <end position="534"/>
    </location>
</feature>
<evidence type="ECO:0000259" key="8">
    <source>
        <dbReference type="PROSITE" id="PS51433"/>
    </source>
</evidence>
<evidence type="ECO:0008006" key="11">
    <source>
        <dbReference type="Google" id="ProtNLM"/>
    </source>
</evidence>
<feature type="region of interest" description="Disordered" evidence="6">
    <location>
        <begin position="275"/>
        <end position="301"/>
    </location>
</feature>
<evidence type="ECO:0000256" key="6">
    <source>
        <dbReference type="SAM" id="MobiDB-lite"/>
    </source>
</evidence>
<dbReference type="Proteomes" id="UP000014500">
    <property type="component" value="Unassembled WGS sequence"/>
</dbReference>
<evidence type="ECO:0000256" key="5">
    <source>
        <dbReference type="RuleBase" id="RU004019"/>
    </source>
</evidence>
<feature type="region of interest" description="Disordered" evidence="6">
    <location>
        <begin position="124"/>
        <end position="155"/>
    </location>
</feature>
<dbReference type="PANTHER" id="PTHR11849">
    <property type="entry name" value="ETS"/>
    <property type="match status" value="1"/>
</dbReference>
<dbReference type="HOGENOM" id="CLU_372713_0_0_1"/>
<dbReference type="Pfam" id="PF02198">
    <property type="entry name" value="SAM_PNT"/>
    <property type="match status" value="1"/>
</dbReference>
<evidence type="ECO:0000256" key="1">
    <source>
        <dbReference type="ARBA" id="ARBA00004123"/>
    </source>
</evidence>
<reference evidence="9" key="2">
    <citation type="submission" date="2015-02" db="UniProtKB">
        <authorList>
            <consortium name="EnsemblMetazoa"/>
        </authorList>
    </citation>
    <scope>IDENTIFICATION</scope>
</reference>
<dbReference type="FunFam" id="1.10.10.10:FF:000343">
    <property type="entry name" value="Ets at 65A, isoform C"/>
    <property type="match status" value="1"/>
</dbReference>
<dbReference type="PhylomeDB" id="T1IWP8"/>
<dbReference type="SMART" id="SM00251">
    <property type="entry name" value="SAM_PNT"/>
    <property type="match status" value="1"/>
</dbReference>
<dbReference type="SUPFAM" id="SSF46785">
    <property type="entry name" value="Winged helix' DNA-binding domain"/>
    <property type="match status" value="1"/>
</dbReference>
<dbReference type="PROSITE" id="PS00345">
    <property type="entry name" value="ETS_DOMAIN_1"/>
    <property type="match status" value="1"/>
</dbReference>
<evidence type="ECO:0000256" key="4">
    <source>
        <dbReference type="ARBA" id="ARBA00023242"/>
    </source>
</evidence>
<feature type="compositionally biased region" description="Low complexity" evidence="6">
    <location>
        <begin position="144"/>
        <end position="155"/>
    </location>
</feature>
<proteinExistence type="inferred from homology"/>
<sequence length="746" mass="81873">MWLQIGWQHPMSTQRRCRRHLAFESEGFYDSHKLGSGRNTARSIINKQKPKTRGPRVPSLSLWAWGRCGHSNTPVARLRSTTGRIALPEDFPPSTRATDDKFRPGLSVYTVEVTSRMFENGTSCSFQGGGGEKRSNGHHHHHYSSSQPRSPSLGSMGAVLNSCSGSHVQVKVEECATPADWLGCAYRYGVTQLGSCGVLATTAFETRKNMEHHNKTSSSTPPRYPSASAFTNVPPVLSSFHPSSASAPRVTALSVPSPVAPSSSTAHSITSEAVETHASRIAPNSDSQAGDRRSSVPTDPNLWSPGQVKLWLQWAAREFRLGGVDVGRLTLGGKELCRLPQDEFVRLITDDDPQPGQILFMHLSYLRQSVASKSTPYTHFSSSPESNYPLRLTKAVAFENVGRVSSLTQFTPASRSDSLPDGEASSSREPRRCADLSVLCCHPGGGPSLPSRTDTRSVAPASSFTTWTSCLHESMKQSTPDYLSRVGGTLSNFSMLFTEPSYKSAWGSHTSTQSQGFSHNTIHGMSKPPLDAHPHSHLRQDPYQMFGPTSSRLASSGSGQIQLWQFLLELLSDSSNANCITWEGTNGEFKLTDPDEVARRWGERKSKPNMNYDKLSRALRYYYDKNIMTKVHGKRYAYKFDFQGLAAATQPAAADPTAYKYQSDLFMSASYHTSPKLNFVGAHAAIPSSSAGIFPSPTSYWTNPGANLYSNIAAATGHGMSHHSITYKKKEKLCNILEFYEIIIIK</sequence>
<dbReference type="STRING" id="126957.T1IWP8"/>
<dbReference type="PROSITE" id="PS50061">
    <property type="entry name" value="ETS_DOMAIN_3"/>
    <property type="match status" value="1"/>
</dbReference>
<dbReference type="PRINTS" id="PR00454">
    <property type="entry name" value="ETSDOMAIN"/>
</dbReference>
<dbReference type="GO" id="GO:0000981">
    <property type="term" value="F:DNA-binding transcription factor activity, RNA polymerase II-specific"/>
    <property type="evidence" value="ECO:0007669"/>
    <property type="project" value="TreeGrafter"/>
</dbReference>
<accession>T1IWP8</accession>
<keyword evidence="4 5" id="KW-0539">Nucleus</keyword>
<protein>
    <recommendedName>
        <fullName evidence="11">ETS domain-containing protein</fullName>
    </recommendedName>
</protein>
<comment type="similarity">
    <text evidence="2 5">Belongs to the ETS family.</text>
</comment>
<evidence type="ECO:0000313" key="9">
    <source>
        <dbReference type="EnsemblMetazoa" id="SMAR005621-PA"/>
    </source>
</evidence>